<keyword evidence="14" id="KW-1185">Reference proteome</keyword>
<evidence type="ECO:0000256" key="1">
    <source>
        <dbReference type="ARBA" id="ARBA00000024"/>
    </source>
</evidence>
<dbReference type="Gene3D" id="4.10.80.70">
    <property type="match status" value="1"/>
</dbReference>
<comment type="similarity">
    <text evidence="5">In the C-terminal section; belongs to the PRA-PH family.</text>
</comment>
<feature type="binding site" evidence="11">
    <location>
        <position position="76"/>
    </location>
    <ligand>
        <name>Mg(2+)</name>
        <dbReference type="ChEBI" id="CHEBI:18420"/>
    </ligand>
</feature>
<dbReference type="NCBIfam" id="NF000768">
    <property type="entry name" value="PRK00051.1"/>
    <property type="match status" value="1"/>
</dbReference>
<dbReference type="InterPro" id="IPR002496">
    <property type="entry name" value="PRib_AMP_CycHydrolase_dom"/>
</dbReference>
<dbReference type="InterPro" id="IPR026660">
    <property type="entry name" value="PRA-CH"/>
</dbReference>
<organism evidence="13 14">
    <name type="scientific">Thermodesulforhabdus norvegica</name>
    <dbReference type="NCBI Taxonomy" id="39841"/>
    <lineage>
        <taxon>Bacteria</taxon>
        <taxon>Pseudomonadati</taxon>
        <taxon>Thermodesulfobacteriota</taxon>
        <taxon>Syntrophobacteria</taxon>
        <taxon>Syntrophobacterales</taxon>
        <taxon>Thermodesulforhabdaceae</taxon>
        <taxon>Thermodesulforhabdus</taxon>
    </lineage>
</organism>
<feature type="binding site" evidence="11">
    <location>
        <position position="92"/>
    </location>
    <ligand>
        <name>Zn(2+)</name>
        <dbReference type="ChEBI" id="CHEBI:29105"/>
        <note>ligand shared between dimeric partners</note>
    </ligand>
</feature>
<proteinExistence type="inferred from homology"/>
<comment type="subunit">
    <text evidence="11">Homodimer.</text>
</comment>
<dbReference type="SUPFAM" id="SSF141734">
    <property type="entry name" value="HisI-like"/>
    <property type="match status" value="1"/>
</dbReference>
<dbReference type="EC" id="3.5.4.19" evidence="11"/>
<dbReference type="Proteomes" id="UP000199611">
    <property type="component" value="Unassembled WGS sequence"/>
</dbReference>
<evidence type="ECO:0000256" key="7">
    <source>
        <dbReference type="ARBA" id="ARBA00022490"/>
    </source>
</evidence>
<dbReference type="STRING" id="39841.SAMN05660836_01725"/>
<evidence type="ECO:0000256" key="2">
    <source>
        <dbReference type="ARBA" id="ARBA00001460"/>
    </source>
</evidence>
<evidence type="ECO:0000256" key="11">
    <source>
        <dbReference type="HAMAP-Rule" id="MF_01021"/>
    </source>
</evidence>
<dbReference type="Gene3D" id="3.10.20.810">
    <property type="entry name" value="Phosphoribosyl-AMP cyclohydrolase"/>
    <property type="match status" value="1"/>
</dbReference>
<dbReference type="GO" id="GO:0004636">
    <property type="term" value="F:phosphoribosyl-ATP diphosphatase activity"/>
    <property type="evidence" value="ECO:0007669"/>
    <property type="project" value="UniProtKB-EC"/>
</dbReference>
<feature type="domain" description="Phosphoribosyl-AMP cyclohydrolase" evidence="12">
    <location>
        <begin position="27"/>
        <end position="101"/>
    </location>
</feature>
<dbReference type="GO" id="GO:0004635">
    <property type="term" value="F:phosphoribosyl-AMP cyclohydrolase activity"/>
    <property type="evidence" value="ECO:0007669"/>
    <property type="project" value="UniProtKB-UniRule"/>
</dbReference>
<dbReference type="GO" id="GO:0005737">
    <property type="term" value="C:cytoplasm"/>
    <property type="evidence" value="ECO:0007669"/>
    <property type="project" value="UniProtKB-SubCell"/>
</dbReference>
<keyword evidence="11" id="KW-0479">Metal-binding</keyword>
<reference evidence="13 14" key="1">
    <citation type="submission" date="2016-10" db="EMBL/GenBank/DDBJ databases">
        <authorList>
            <person name="de Groot N.N."/>
        </authorList>
    </citation>
    <scope>NUCLEOTIDE SEQUENCE [LARGE SCALE GENOMIC DNA]</scope>
    <source>
        <strain evidence="13 14">DSM 9990</strain>
    </source>
</reference>
<evidence type="ECO:0000256" key="8">
    <source>
        <dbReference type="ARBA" id="ARBA00022605"/>
    </source>
</evidence>
<dbReference type="PANTHER" id="PTHR42945">
    <property type="entry name" value="HISTIDINE BIOSYNTHESIS BIFUNCTIONAL PROTEIN"/>
    <property type="match status" value="1"/>
</dbReference>
<comment type="similarity">
    <text evidence="6">In the N-terminal section; belongs to the PRA-CH family.</text>
</comment>
<comment type="subcellular location">
    <subcellularLocation>
        <location evidence="11">Cytoplasm</location>
    </subcellularLocation>
</comment>
<feature type="binding site" evidence="11">
    <location>
        <position position="74"/>
    </location>
    <ligand>
        <name>Mg(2+)</name>
        <dbReference type="ChEBI" id="CHEBI:18420"/>
    </ligand>
</feature>
<dbReference type="UniPathway" id="UPA00031">
    <property type="reaction ID" value="UER00008"/>
</dbReference>
<feature type="binding site" evidence="11">
    <location>
        <position position="75"/>
    </location>
    <ligand>
        <name>Zn(2+)</name>
        <dbReference type="ChEBI" id="CHEBI:29105"/>
        <note>ligand shared between dimeric partners</note>
    </ligand>
</feature>
<keyword evidence="9 11" id="KW-0378">Hydrolase</keyword>
<dbReference type="GO" id="GO:0008270">
    <property type="term" value="F:zinc ion binding"/>
    <property type="evidence" value="ECO:0007669"/>
    <property type="project" value="UniProtKB-UniRule"/>
</dbReference>
<comment type="pathway">
    <text evidence="4">Amino-acid biosynthesis; L-histidine biosynthesis; L-histidine from 5-phospho-alpha-D-ribose 1-diphosphate: step 2/9.</text>
</comment>
<comment type="catalytic activity">
    <reaction evidence="1 11">
        <text>1-(5-phospho-beta-D-ribosyl)-5'-AMP + H2O = 1-(5-phospho-beta-D-ribosyl)-5-[(5-phospho-beta-D-ribosylamino)methylideneamino]imidazole-4-carboxamide</text>
        <dbReference type="Rhea" id="RHEA:20049"/>
        <dbReference type="ChEBI" id="CHEBI:15377"/>
        <dbReference type="ChEBI" id="CHEBI:58435"/>
        <dbReference type="ChEBI" id="CHEBI:59457"/>
        <dbReference type="EC" id="3.5.4.19"/>
    </reaction>
</comment>
<evidence type="ECO:0000256" key="5">
    <source>
        <dbReference type="ARBA" id="ARBA00007731"/>
    </source>
</evidence>
<keyword evidence="7 11" id="KW-0963">Cytoplasm</keyword>
<comment type="function">
    <text evidence="11">Catalyzes the hydrolysis of the adenine ring of phosphoribosyl-AMP.</text>
</comment>
<keyword evidence="11" id="KW-0460">Magnesium</keyword>
<comment type="pathway">
    <text evidence="3 11">Amino-acid biosynthesis; L-histidine biosynthesis; L-histidine from 5-phospho-alpha-D-ribose 1-diphosphate: step 3/9.</text>
</comment>
<evidence type="ECO:0000256" key="6">
    <source>
        <dbReference type="ARBA" id="ARBA00008299"/>
    </source>
</evidence>
<dbReference type="GO" id="GO:0000105">
    <property type="term" value="P:L-histidine biosynthetic process"/>
    <property type="evidence" value="ECO:0007669"/>
    <property type="project" value="UniProtKB-UniRule"/>
</dbReference>
<dbReference type="GO" id="GO:0000287">
    <property type="term" value="F:magnesium ion binding"/>
    <property type="evidence" value="ECO:0007669"/>
    <property type="project" value="UniProtKB-UniRule"/>
</dbReference>
<dbReference type="FunFam" id="3.10.20.810:FF:000001">
    <property type="entry name" value="Histidine biosynthesis bifunctional protein HisIE"/>
    <property type="match status" value="1"/>
</dbReference>
<comment type="similarity">
    <text evidence="11">Belongs to the PRA-CH family.</text>
</comment>
<keyword evidence="8 11" id="KW-0028">Amino-acid biosynthesis</keyword>
<dbReference type="InterPro" id="IPR038019">
    <property type="entry name" value="PRib_AMP_CycHydrolase_sf"/>
</dbReference>
<name>A0A1I4U9B7_9BACT</name>
<dbReference type="AlphaFoldDB" id="A0A1I4U9B7"/>
<dbReference type="HAMAP" id="MF_01021">
    <property type="entry name" value="HisI"/>
    <property type="match status" value="1"/>
</dbReference>
<evidence type="ECO:0000256" key="9">
    <source>
        <dbReference type="ARBA" id="ARBA00022801"/>
    </source>
</evidence>
<dbReference type="PANTHER" id="PTHR42945:SF1">
    <property type="entry name" value="HISTIDINE BIOSYNTHESIS BIFUNCTIONAL PROTEIN HIS7"/>
    <property type="match status" value="1"/>
</dbReference>
<evidence type="ECO:0000259" key="12">
    <source>
        <dbReference type="Pfam" id="PF01502"/>
    </source>
</evidence>
<evidence type="ECO:0000313" key="13">
    <source>
        <dbReference type="EMBL" id="SFM85606.1"/>
    </source>
</evidence>
<dbReference type="OrthoDB" id="9795769at2"/>
<dbReference type="RefSeq" id="WP_093395033.1">
    <property type="nucleotide sequence ID" value="NZ_FOUU01000005.1"/>
</dbReference>
<evidence type="ECO:0000256" key="4">
    <source>
        <dbReference type="ARBA" id="ARBA00005204"/>
    </source>
</evidence>
<evidence type="ECO:0000256" key="10">
    <source>
        <dbReference type="ARBA" id="ARBA00023102"/>
    </source>
</evidence>
<accession>A0A1I4U9B7</accession>
<feature type="binding site" evidence="11">
    <location>
        <position position="99"/>
    </location>
    <ligand>
        <name>Zn(2+)</name>
        <dbReference type="ChEBI" id="CHEBI:29105"/>
        <note>ligand shared between dimeric partners</note>
    </ligand>
</feature>
<evidence type="ECO:0000256" key="3">
    <source>
        <dbReference type="ARBA" id="ARBA00005169"/>
    </source>
</evidence>
<comment type="catalytic activity">
    <reaction evidence="2">
        <text>1-(5-phospho-beta-D-ribosyl)-ATP + H2O = 1-(5-phospho-beta-D-ribosyl)-5'-AMP + diphosphate + H(+)</text>
        <dbReference type="Rhea" id="RHEA:22828"/>
        <dbReference type="ChEBI" id="CHEBI:15377"/>
        <dbReference type="ChEBI" id="CHEBI:15378"/>
        <dbReference type="ChEBI" id="CHEBI:33019"/>
        <dbReference type="ChEBI" id="CHEBI:59457"/>
        <dbReference type="ChEBI" id="CHEBI:73183"/>
        <dbReference type="EC" id="3.6.1.31"/>
    </reaction>
</comment>
<sequence length="125" mass="14149">MEKPDFAKGGGILPVVVQDAESLKVLMLAYMNEEAWRKTVETGKAHYWSRSRGKIWQKGETSGHFQEVLEILIDCDMDTILIKVRQHGGGACHEGYGSCFYRRIDGDGWAVVEPRVFNPEEVYGK</sequence>
<protein>
    <recommendedName>
        <fullName evidence="11">Phosphoribosyl-AMP cyclohydrolase</fullName>
        <shortName evidence="11">PRA-CH</shortName>
        <ecNumber evidence="11">3.5.4.19</ecNumber>
    </recommendedName>
</protein>
<evidence type="ECO:0000313" key="14">
    <source>
        <dbReference type="Proteomes" id="UP000199611"/>
    </source>
</evidence>
<comment type="cofactor">
    <cofactor evidence="11">
        <name>Zn(2+)</name>
        <dbReference type="ChEBI" id="CHEBI:29105"/>
    </cofactor>
    <text evidence="11">Binds 1 zinc ion per subunit.</text>
</comment>
<comment type="cofactor">
    <cofactor evidence="11">
        <name>Mg(2+)</name>
        <dbReference type="ChEBI" id="CHEBI:18420"/>
    </cofactor>
    <text evidence="11">Binds 1 Mg(2+) ion per subunit.</text>
</comment>
<feature type="binding site" evidence="11">
    <location>
        <position position="78"/>
    </location>
    <ligand>
        <name>Mg(2+)</name>
        <dbReference type="ChEBI" id="CHEBI:18420"/>
    </ligand>
</feature>
<dbReference type="Pfam" id="PF01502">
    <property type="entry name" value="PRA-CH"/>
    <property type="match status" value="1"/>
</dbReference>
<dbReference type="EMBL" id="FOUU01000005">
    <property type="protein sequence ID" value="SFM85606.1"/>
    <property type="molecule type" value="Genomic_DNA"/>
</dbReference>
<keyword evidence="10 11" id="KW-0368">Histidine biosynthesis</keyword>
<gene>
    <name evidence="11" type="primary">hisI</name>
    <name evidence="13" type="ORF">SAMN05660836_01725</name>
</gene>
<keyword evidence="11" id="KW-0862">Zinc</keyword>